<proteinExistence type="predicted"/>
<evidence type="ECO:0000256" key="1">
    <source>
        <dbReference type="ARBA" id="ARBA00001966"/>
    </source>
</evidence>
<dbReference type="GO" id="GO:0030488">
    <property type="term" value="P:tRNA methylation"/>
    <property type="evidence" value="ECO:0007669"/>
    <property type="project" value="TreeGrafter"/>
</dbReference>
<protein>
    <submittedName>
        <fullName evidence="3">Uncharacterized protein</fullName>
    </submittedName>
</protein>
<accession>X1CAI9</accession>
<dbReference type="Gene3D" id="3.20.20.70">
    <property type="entry name" value="Aldolase class I"/>
    <property type="match status" value="1"/>
</dbReference>
<reference evidence="3" key="1">
    <citation type="journal article" date="2014" name="Front. Microbiol.">
        <title>High frequency of phylogenetically diverse reductive dehalogenase-homologous genes in deep subseafloor sedimentary metagenomes.</title>
        <authorList>
            <person name="Kawai M."/>
            <person name="Futagami T."/>
            <person name="Toyoda A."/>
            <person name="Takaki Y."/>
            <person name="Nishi S."/>
            <person name="Hori S."/>
            <person name="Arai W."/>
            <person name="Tsubouchi T."/>
            <person name="Morono Y."/>
            <person name="Uchiyama I."/>
            <person name="Ito T."/>
            <person name="Fujiyama A."/>
            <person name="Inagaki F."/>
            <person name="Takami H."/>
        </authorList>
    </citation>
    <scope>NUCLEOTIDE SEQUENCE</scope>
    <source>
        <strain evidence="3">Expedition CK06-06</strain>
    </source>
</reference>
<gene>
    <name evidence="3" type="ORF">S01H4_48060</name>
</gene>
<evidence type="ECO:0000256" key="2">
    <source>
        <dbReference type="ARBA" id="ARBA00022485"/>
    </source>
</evidence>
<name>X1CAI9_9ZZZZ</name>
<dbReference type="EMBL" id="BART01027052">
    <property type="protein sequence ID" value="GAG90272.1"/>
    <property type="molecule type" value="Genomic_DNA"/>
</dbReference>
<dbReference type="InterPro" id="IPR013785">
    <property type="entry name" value="Aldolase_TIM"/>
</dbReference>
<dbReference type="AlphaFoldDB" id="X1CAI9"/>
<organism evidence="3">
    <name type="scientific">marine sediment metagenome</name>
    <dbReference type="NCBI Taxonomy" id="412755"/>
    <lineage>
        <taxon>unclassified sequences</taxon>
        <taxon>metagenomes</taxon>
        <taxon>ecological metagenomes</taxon>
    </lineage>
</organism>
<keyword evidence="2" id="KW-0411">Iron-sulfur</keyword>
<dbReference type="GO" id="GO:0070475">
    <property type="term" value="P:rRNA base methylation"/>
    <property type="evidence" value="ECO:0007669"/>
    <property type="project" value="TreeGrafter"/>
</dbReference>
<keyword evidence="2" id="KW-0479">Metal-binding</keyword>
<dbReference type="InterPro" id="IPR040072">
    <property type="entry name" value="Methyltransferase_A"/>
</dbReference>
<dbReference type="GO" id="GO:0051539">
    <property type="term" value="F:4 iron, 4 sulfur cluster binding"/>
    <property type="evidence" value="ECO:0007669"/>
    <property type="project" value="UniProtKB-KW"/>
</dbReference>
<keyword evidence="2" id="KW-0408">Iron</keyword>
<keyword evidence="2" id="KW-0004">4Fe-4S</keyword>
<feature type="non-terminal residue" evidence="3">
    <location>
        <position position="1"/>
    </location>
</feature>
<feature type="non-terminal residue" evidence="3">
    <location>
        <position position="276"/>
    </location>
</feature>
<dbReference type="PANTHER" id="PTHR30544">
    <property type="entry name" value="23S RRNA METHYLTRANSFERASE"/>
    <property type="match status" value="1"/>
</dbReference>
<sequence length="276" mass="33186">LEIYFNIIIKIYYNRISNSLKISNNIKWGLILKRIMHLITRWNPFYNEEEKWEYWAVKKTCKILEKYIDDEKNQYTWWGKISKSGNLGIDESIVDIINNQIKSDIETHLYLYCPDISYLHVGKLEEITTLNKKNDKHAPSFYKRIPYEVPFWFKLSDIRYLNFNDFFWSQILYEKDGKLRPRLAVTIACASQKEREKIIPHSKIYKLDSLMSACKQFQEETGDKIIFEYPLIYNINDSIEKLDEFSNLIKDFNCDVHIIPFNEFKGSNFRRPPDEK</sequence>
<comment type="caution">
    <text evidence="3">The sequence shown here is derived from an EMBL/GenBank/DDBJ whole genome shotgun (WGS) entry which is preliminary data.</text>
</comment>
<dbReference type="PANTHER" id="PTHR30544:SF5">
    <property type="entry name" value="RADICAL SAM CORE DOMAIN-CONTAINING PROTEIN"/>
    <property type="match status" value="1"/>
</dbReference>
<comment type="cofactor">
    <cofactor evidence="1">
        <name>[4Fe-4S] cluster</name>
        <dbReference type="ChEBI" id="CHEBI:49883"/>
    </cofactor>
</comment>
<evidence type="ECO:0000313" key="3">
    <source>
        <dbReference type="EMBL" id="GAG90272.1"/>
    </source>
</evidence>